<evidence type="ECO:0000256" key="1">
    <source>
        <dbReference type="ARBA" id="ARBA00004141"/>
    </source>
</evidence>
<dbReference type="Pfam" id="PF06140">
    <property type="entry name" value="Ifi-6-16"/>
    <property type="match status" value="1"/>
</dbReference>
<dbReference type="PANTHER" id="PTHR16932">
    <property type="entry name" value="INTERFERON ALPHA-INDUCIBLE PROTEIN 27"/>
    <property type="match status" value="1"/>
</dbReference>
<keyword evidence="5 6" id="KW-0472">Membrane</keyword>
<dbReference type="InterPro" id="IPR038213">
    <property type="entry name" value="IFI6/IFI27-like_sf"/>
</dbReference>
<gene>
    <name evidence="7" type="ORF">HK097_007848</name>
</gene>
<name>A0AAD5X4B4_9FUNG</name>
<comment type="subcellular location">
    <subcellularLocation>
        <location evidence="1">Membrane</location>
        <topology evidence="1">Multi-pass membrane protein</topology>
    </subcellularLocation>
</comment>
<reference evidence="7" key="1">
    <citation type="submission" date="2020-05" db="EMBL/GenBank/DDBJ databases">
        <title>Phylogenomic resolution of chytrid fungi.</title>
        <authorList>
            <person name="Stajich J.E."/>
            <person name="Amses K."/>
            <person name="Simmons R."/>
            <person name="Seto K."/>
            <person name="Myers J."/>
            <person name="Bonds A."/>
            <person name="Quandt C.A."/>
            <person name="Barry K."/>
            <person name="Liu P."/>
            <person name="Grigoriev I."/>
            <person name="Longcore J.E."/>
            <person name="James T.Y."/>
        </authorList>
    </citation>
    <scope>NUCLEOTIDE SEQUENCE</scope>
    <source>
        <strain evidence="7">JEL0318</strain>
    </source>
</reference>
<keyword evidence="4 6" id="KW-1133">Transmembrane helix</keyword>
<dbReference type="PANTHER" id="PTHR16932:SF18">
    <property type="entry name" value="INTERFERON, ALPHA-INDUCIBLE PROTEIN 27-LIKE 2"/>
    <property type="match status" value="1"/>
</dbReference>
<evidence type="ECO:0000256" key="6">
    <source>
        <dbReference type="SAM" id="Phobius"/>
    </source>
</evidence>
<evidence type="ECO:0000313" key="8">
    <source>
        <dbReference type="Proteomes" id="UP001212841"/>
    </source>
</evidence>
<evidence type="ECO:0000256" key="5">
    <source>
        <dbReference type="ARBA" id="ARBA00023136"/>
    </source>
</evidence>
<sequence>MAADTKTSFQNERDVKDYLIQNPDPDFPTLIADGWDFVEGYPQHGVGDLVFANEAKDKHLVVEVKLIQEWLPQDLQQCKRDCLEKQVKTYTRLWSAKDPTIEVYGRANINAKWQELIGPIPPTWNHSQTPLQTEDKIEDTNIEDTKVEDTKVEDTKVEDTHIEDKLGGSVRISHIRLGGSIGLCAVAPIIVVACVPSVLAIAGFTAGGVAAGSVAAGAQAVIGNVVAGSAFAVLQSAGAGGAGLATVNVVAGTGATIVAGISTTWAHYCSKR</sequence>
<organism evidence="7 8">
    <name type="scientific">Rhizophlyctis rosea</name>
    <dbReference type="NCBI Taxonomy" id="64517"/>
    <lineage>
        <taxon>Eukaryota</taxon>
        <taxon>Fungi</taxon>
        <taxon>Fungi incertae sedis</taxon>
        <taxon>Chytridiomycota</taxon>
        <taxon>Chytridiomycota incertae sedis</taxon>
        <taxon>Chytridiomycetes</taxon>
        <taxon>Rhizophlyctidales</taxon>
        <taxon>Rhizophlyctidaceae</taxon>
        <taxon>Rhizophlyctis</taxon>
    </lineage>
</organism>
<keyword evidence="8" id="KW-1185">Reference proteome</keyword>
<evidence type="ECO:0000256" key="4">
    <source>
        <dbReference type="ARBA" id="ARBA00022989"/>
    </source>
</evidence>
<dbReference type="GO" id="GO:0016020">
    <property type="term" value="C:membrane"/>
    <property type="evidence" value="ECO:0007669"/>
    <property type="project" value="UniProtKB-SubCell"/>
</dbReference>
<proteinExistence type="inferred from homology"/>
<evidence type="ECO:0000256" key="3">
    <source>
        <dbReference type="ARBA" id="ARBA00022692"/>
    </source>
</evidence>
<feature type="transmembrane region" description="Helical" evidence="6">
    <location>
        <begin position="210"/>
        <end position="234"/>
    </location>
</feature>
<dbReference type="AlphaFoldDB" id="A0AAD5X4B4"/>
<accession>A0AAD5X4B4</accession>
<comment type="caution">
    <text evidence="7">The sequence shown here is derived from an EMBL/GenBank/DDBJ whole genome shotgun (WGS) entry which is preliminary data.</text>
</comment>
<evidence type="ECO:0000256" key="2">
    <source>
        <dbReference type="ARBA" id="ARBA00007262"/>
    </source>
</evidence>
<keyword evidence="3 6" id="KW-0812">Transmembrane</keyword>
<dbReference type="EMBL" id="JADGJD010000425">
    <property type="protein sequence ID" value="KAJ3051182.1"/>
    <property type="molecule type" value="Genomic_DNA"/>
</dbReference>
<dbReference type="Gene3D" id="6.10.110.10">
    <property type="match status" value="1"/>
</dbReference>
<dbReference type="Proteomes" id="UP001212841">
    <property type="component" value="Unassembled WGS sequence"/>
</dbReference>
<dbReference type="InterPro" id="IPR009311">
    <property type="entry name" value="IFI6/IFI27-like"/>
</dbReference>
<feature type="transmembrane region" description="Helical" evidence="6">
    <location>
        <begin position="181"/>
        <end position="204"/>
    </location>
</feature>
<feature type="transmembrane region" description="Helical" evidence="6">
    <location>
        <begin position="246"/>
        <end position="268"/>
    </location>
</feature>
<protein>
    <submittedName>
        <fullName evidence="7">Uncharacterized protein</fullName>
    </submittedName>
</protein>
<evidence type="ECO:0000313" key="7">
    <source>
        <dbReference type="EMBL" id="KAJ3051182.1"/>
    </source>
</evidence>
<comment type="similarity">
    <text evidence="2">Belongs to the IFI6/IFI27 family.</text>
</comment>